<feature type="transmembrane region" description="Helical" evidence="1">
    <location>
        <begin position="361"/>
        <end position="386"/>
    </location>
</feature>
<dbReference type="PATRIC" id="fig|46506.5.peg.2405"/>
<feature type="transmembrane region" description="Helical" evidence="1">
    <location>
        <begin position="212"/>
        <end position="230"/>
    </location>
</feature>
<protein>
    <recommendedName>
        <fullName evidence="4">DUF1624 domain-containing protein</fullName>
    </recommendedName>
</protein>
<dbReference type="PANTHER" id="PTHR31061:SF24">
    <property type="entry name" value="LD22376P"/>
    <property type="match status" value="1"/>
</dbReference>
<comment type="caution">
    <text evidence="2">The sequence shown here is derived from an EMBL/GenBank/DDBJ whole genome shotgun (WGS) entry which is preliminary data.</text>
</comment>
<keyword evidence="3" id="KW-1185">Reference proteome</keyword>
<dbReference type="PANTHER" id="PTHR31061">
    <property type="entry name" value="LD22376P"/>
    <property type="match status" value="1"/>
</dbReference>
<proteinExistence type="predicted"/>
<keyword evidence="1" id="KW-1133">Transmembrane helix</keyword>
<reference evidence="2 3" key="1">
    <citation type="journal article" date="2016" name="BMC Genomics">
        <title>Type VI secretion systems of human gut Bacteroidales segregate into three genetic architectures, two of which are contained on mobile genetic elements.</title>
        <authorList>
            <person name="Coyne M.J."/>
            <person name="Roelofs K.G."/>
            <person name="Comstock L.E."/>
        </authorList>
    </citation>
    <scope>NUCLEOTIDE SEQUENCE [LARGE SCALE GENOMIC DNA]</scope>
    <source>
        <strain evidence="2 3">CL09T03C01</strain>
    </source>
</reference>
<feature type="transmembrane region" description="Helical" evidence="1">
    <location>
        <begin position="282"/>
        <end position="301"/>
    </location>
</feature>
<gene>
    <name evidence="2" type="ORF">AA415_02244</name>
</gene>
<evidence type="ECO:0008006" key="4">
    <source>
        <dbReference type="Google" id="ProtNLM"/>
    </source>
</evidence>
<feature type="transmembrane region" description="Helical" evidence="1">
    <location>
        <begin position="21"/>
        <end position="38"/>
    </location>
</feature>
<feature type="transmembrane region" description="Helical" evidence="1">
    <location>
        <begin position="321"/>
        <end position="341"/>
    </location>
</feature>
<feature type="transmembrane region" description="Helical" evidence="1">
    <location>
        <begin position="162"/>
        <end position="183"/>
    </location>
</feature>
<feature type="transmembrane region" description="Helical" evidence="1">
    <location>
        <begin position="90"/>
        <end position="110"/>
    </location>
</feature>
<organism evidence="2 3">
    <name type="scientific">Bacteroides stercoris</name>
    <dbReference type="NCBI Taxonomy" id="46506"/>
    <lineage>
        <taxon>Bacteria</taxon>
        <taxon>Pseudomonadati</taxon>
        <taxon>Bacteroidota</taxon>
        <taxon>Bacteroidia</taxon>
        <taxon>Bacteroidales</taxon>
        <taxon>Bacteroidaceae</taxon>
        <taxon>Bacteroides</taxon>
    </lineage>
</organism>
<keyword evidence="1" id="KW-0812">Transmembrane</keyword>
<feature type="transmembrane region" description="Helical" evidence="1">
    <location>
        <begin position="130"/>
        <end position="155"/>
    </location>
</feature>
<name>A0A108T694_BACSE</name>
<dbReference type="RefSeq" id="WP_060386086.1">
    <property type="nucleotide sequence ID" value="NZ_LRGC01000010.1"/>
</dbReference>
<dbReference type="AlphaFoldDB" id="A0A108T694"/>
<evidence type="ECO:0000256" key="1">
    <source>
        <dbReference type="SAM" id="Phobius"/>
    </source>
</evidence>
<feature type="transmembrane region" description="Helical" evidence="1">
    <location>
        <begin position="251"/>
        <end position="270"/>
    </location>
</feature>
<dbReference type="Proteomes" id="UP000056419">
    <property type="component" value="Unassembled WGS sequence"/>
</dbReference>
<dbReference type="STRING" id="46506.AA415_02244"/>
<feature type="transmembrane region" description="Helical" evidence="1">
    <location>
        <begin position="53"/>
        <end position="70"/>
    </location>
</feature>
<keyword evidence="1" id="KW-0472">Membrane</keyword>
<sequence>MKQDNQEKRLLALDVMRGMTIAGMILVNYPGSYTYIYAPLRHAAWSGLTPTDLVFPFFMFIMGISMYFSLYKSNFVLSIPVAKKIVKRTLILILLGISLEWFSWFCYYWTIAPANLSFIKNVMASIIDCWSLRLSGVLQRLAISYGVAAFGVFLIRHRFIPYLIGGLLTVYTIILWCGNGFAYDETNILSWVDYKVLTANHMYGDHGIDPEGVLSTLPSIAHVLLGFWIGHYLVNKDFKISRQLLLQSQMLTLFMWGVVFTFSGFLLSYGCPINKKIWSPTFVLVSCGMGCSLLALLLWLVDMKGYRKGCLFFESFGVNPLFCYVTASALAIVCATPFFSFQGKPICIRHVFYEQVLQPVFGNYGGSFLYAIGFVLLNWCIGYLLYRRRIFIKL</sequence>
<accession>A0A108T694</accession>
<dbReference type="EMBL" id="LRGC01000010">
    <property type="protein sequence ID" value="KWR53993.1"/>
    <property type="molecule type" value="Genomic_DNA"/>
</dbReference>
<evidence type="ECO:0000313" key="3">
    <source>
        <dbReference type="Proteomes" id="UP000056419"/>
    </source>
</evidence>
<evidence type="ECO:0000313" key="2">
    <source>
        <dbReference type="EMBL" id="KWR53993.1"/>
    </source>
</evidence>